<keyword evidence="6" id="KW-0378">Hydrolase</keyword>
<keyword evidence="6" id="KW-0255">Endonuclease</keyword>
<dbReference type="InterPro" id="IPR035901">
    <property type="entry name" value="GIY-YIG_endonuc_sf"/>
</dbReference>
<dbReference type="InterPro" id="IPR000305">
    <property type="entry name" value="GIY-YIG_endonuc"/>
</dbReference>
<dbReference type="InterPro" id="IPR006350">
    <property type="entry name" value="Intron_endoG1"/>
</dbReference>
<comment type="similarity">
    <text evidence="2">To endonucleases of group I introns of fungi and phage.</text>
</comment>
<feature type="domain" description="Nuclease associated modular" evidence="5">
    <location>
        <begin position="144"/>
        <end position="160"/>
    </location>
</feature>
<feature type="domain" description="Nuclease associated modular" evidence="5">
    <location>
        <begin position="121"/>
        <end position="137"/>
    </location>
</feature>
<evidence type="ECO:0000313" key="6">
    <source>
        <dbReference type="EMBL" id="DAE25351.1"/>
    </source>
</evidence>
<keyword evidence="6" id="KW-0540">Nuclease</keyword>
<dbReference type="GO" id="GO:0004519">
    <property type="term" value="F:endonuclease activity"/>
    <property type="evidence" value="ECO:0007669"/>
    <property type="project" value="UniProtKB-KW"/>
</dbReference>
<dbReference type="EMBL" id="BK015797">
    <property type="protein sequence ID" value="DAE25351.1"/>
    <property type="molecule type" value="Genomic_DNA"/>
</dbReference>
<dbReference type="GO" id="GO:0003677">
    <property type="term" value="F:DNA binding"/>
    <property type="evidence" value="ECO:0007669"/>
    <property type="project" value="InterPro"/>
</dbReference>
<dbReference type="InterPro" id="IPR003611">
    <property type="entry name" value="NUMOD3"/>
</dbReference>
<reference evidence="6" key="1">
    <citation type="journal article" date="2021" name="Proc. Natl. Acad. Sci. U.S.A.">
        <title>A Catalog of Tens of Thousands of Viruses from Human Metagenomes Reveals Hidden Associations with Chronic Diseases.</title>
        <authorList>
            <person name="Tisza M.J."/>
            <person name="Buck C.B."/>
        </authorList>
    </citation>
    <scope>NUCLEOTIDE SEQUENCE</scope>
    <source>
        <strain evidence="6">Ct6d71</strain>
    </source>
</reference>
<dbReference type="NCBIfam" id="TIGR01453">
    <property type="entry name" value="grpIintron_endo"/>
    <property type="match status" value="1"/>
</dbReference>
<evidence type="ECO:0000256" key="2">
    <source>
        <dbReference type="ARBA" id="ARBA00010045"/>
    </source>
</evidence>
<accession>A0A8S5R1H8</accession>
<comment type="cofactor">
    <cofactor evidence="1">
        <name>Mg(2+)</name>
        <dbReference type="ChEBI" id="CHEBI:18420"/>
    </cofactor>
</comment>
<evidence type="ECO:0000256" key="1">
    <source>
        <dbReference type="ARBA" id="ARBA00001946"/>
    </source>
</evidence>
<evidence type="ECO:0000259" key="5">
    <source>
        <dbReference type="SMART" id="SM00496"/>
    </source>
</evidence>
<evidence type="ECO:0000259" key="4">
    <source>
        <dbReference type="SMART" id="SM00465"/>
    </source>
</evidence>
<evidence type="ECO:0000256" key="3">
    <source>
        <dbReference type="ARBA" id="ARBA00022842"/>
    </source>
</evidence>
<sequence>MKNTAKDSQNFCVYIHTNLKNGKKYVGITSKTPVKRWGHTGTGYKSNKHFWNAIKLYGWNNFSHLVLYKNLDLNQASELEKLFIALYKTNNPDFGYNHTNGGEKQQKFSEEARRKMSVAGKGKIITEEWRKHLSEAGKGHHRGKGKSLSEEHKAKLRIASTGKKHSKESIEKMRYNSGSNKPTTVDGIVFDSISFCAEYLEVNLKRLHAWLEGKDSMSEEYKIRGLGFYGVKSKYIPVKSKSKGVYCDGKYFSSMLDCDRFYGFSRMTTAGVLSGRLKKTSDAVFLLEKGIRYANNIRYIYSFEY</sequence>
<feature type="domain" description="Nuclease associated modular" evidence="5">
    <location>
        <begin position="161"/>
        <end position="177"/>
    </location>
</feature>
<protein>
    <submittedName>
        <fullName evidence="6">Intron associated endonuclease</fullName>
    </submittedName>
</protein>
<proteinExistence type="predicted"/>
<name>A0A8S5R1H8_9CAUD</name>
<dbReference type="SMART" id="SM00496">
    <property type="entry name" value="IENR2"/>
    <property type="match status" value="4"/>
</dbReference>
<dbReference type="Gene3D" id="3.40.1440.10">
    <property type="entry name" value="GIY-YIG endonuclease"/>
    <property type="match status" value="1"/>
</dbReference>
<dbReference type="Pfam" id="PF01541">
    <property type="entry name" value="GIY-YIG"/>
    <property type="match status" value="1"/>
</dbReference>
<dbReference type="SUPFAM" id="SSF64496">
    <property type="entry name" value="DNA-binding domain of intron-encoded endonucleases"/>
    <property type="match status" value="1"/>
</dbReference>
<dbReference type="SMART" id="SM00465">
    <property type="entry name" value="GIYc"/>
    <property type="match status" value="1"/>
</dbReference>
<feature type="domain" description="Nuclease associated modular" evidence="5">
    <location>
        <begin position="104"/>
        <end position="120"/>
    </location>
</feature>
<dbReference type="SUPFAM" id="SSF82771">
    <property type="entry name" value="GIY-YIG endonuclease"/>
    <property type="match status" value="1"/>
</dbReference>
<dbReference type="CDD" id="cd10443">
    <property type="entry name" value="GIY-YIG_HE_Tlr8p_PBC-V_like"/>
    <property type="match status" value="1"/>
</dbReference>
<keyword evidence="3" id="KW-0460">Magnesium</keyword>
<organism evidence="6">
    <name type="scientific">Siphoviridae sp. ct6d71</name>
    <dbReference type="NCBI Taxonomy" id="2826298"/>
    <lineage>
        <taxon>Viruses</taxon>
        <taxon>Duplodnaviria</taxon>
        <taxon>Heunggongvirae</taxon>
        <taxon>Uroviricota</taxon>
        <taxon>Caudoviricetes</taxon>
    </lineage>
</organism>
<feature type="domain" description="GIY-YIG" evidence="4">
    <location>
        <begin position="9"/>
        <end position="102"/>
    </location>
</feature>